<dbReference type="EMBL" id="JAYLVJ010000013">
    <property type="protein sequence ID" value="MEO1754730.1"/>
    <property type="molecule type" value="Genomic_DNA"/>
</dbReference>
<keyword evidence="8" id="KW-1185">Reference proteome</keyword>
<evidence type="ECO:0000313" key="8">
    <source>
        <dbReference type="Proteomes" id="UP001462961"/>
    </source>
</evidence>
<gene>
    <name evidence="6" type="ORF">A9O66_30380</name>
    <name evidence="5" type="ORF">VOI32_12410</name>
</gene>
<reference evidence="6" key="2">
    <citation type="submission" date="2016-06" db="EMBL/GenBank/DDBJ databases">
        <authorList>
            <person name="Huang P."/>
            <person name="Jiang X."/>
            <person name="Liu X."/>
        </authorList>
    </citation>
    <scope>NUCLEOTIDE SEQUENCE</scope>
    <source>
        <strain evidence="6">852011</strain>
        <plasmid evidence="6">unnamed</plasmid>
    </source>
</reference>
<name>A0A9Q6S818_9BURK</name>
<accession>A0A9Q6S818</accession>
<evidence type="ECO:0000313" key="7">
    <source>
        <dbReference type="Proteomes" id="UP000509548"/>
    </source>
</evidence>
<dbReference type="InterPro" id="IPR035897">
    <property type="entry name" value="Toll_tir_struct_dom_sf"/>
</dbReference>
<evidence type="ECO:0000313" key="6">
    <source>
        <dbReference type="EMBL" id="QLB66832.1"/>
    </source>
</evidence>
<dbReference type="GO" id="GO:0003953">
    <property type="term" value="F:NAD+ nucleosidase activity"/>
    <property type="evidence" value="ECO:0007669"/>
    <property type="project" value="InterPro"/>
</dbReference>
<proteinExistence type="predicted"/>
<dbReference type="InterPro" id="IPR039184">
    <property type="entry name" value="SARM1"/>
</dbReference>
<evidence type="ECO:0000256" key="3">
    <source>
        <dbReference type="ARBA" id="ARBA00022737"/>
    </source>
</evidence>
<sequence>MDRVEKSVFISYRRTNAPWALAVFLNLTQHGYDVFFDYQGIASGDFETVILENIRARAHFLILLTPSALERCDGADDWLRREIEVALNNRRNIVPLMLEGFDFGTPAIANHLTGKIDALRRYNALRLPMEYFFEAMSRLRDRHLNVPLTAAIHPASMTAQKAAKKDQASAATAVAVDGNELTAQQWFEQGFNATDPNEKVRCYSEVIRRLL</sequence>
<evidence type="ECO:0000259" key="4">
    <source>
        <dbReference type="PROSITE" id="PS50104"/>
    </source>
</evidence>
<dbReference type="PANTHER" id="PTHR22998:SF1">
    <property type="entry name" value="NAD(+) HYDROLASE SARM1"/>
    <property type="match status" value="1"/>
</dbReference>
<dbReference type="Proteomes" id="UP000509548">
    <property type="component" value="Plasmid unnamed"/>
</dbReference>
<reference evidence="6 7" key="1">
    <citation type="journal article" date="2014" name="Genome Announc.">
        <title>Draft Genome Sequence of the Haloacid-Degrading Burkholderia caribensis Strain MBA4.</title>
        <authorList>
            <person name="Pan Y."/>
            <person name="Kong K.F."/>
            <person name="Tsang J.S."/>
        </authorList>
    </citation>
    <scope>NUCLEOTIDE SEQUENCE [LARGE SCALE GENOMIC DNA]</scope>
    <source>
        <strain evidence="6 7">852011</strain>
    </source>
</reference>
<keyword evidence="3" id="KW-0677">Repeat</keyword>
<protein>
    <submittedName>
        <fullName evidence="5">Toll/interleukin-1 receptor domain-containing protein</fullName>
    </submittedName>
</protein>
<evidence type="ECO:0000256" key="2">
    <source>
        <dbReference type="ARBA" id="ARBA00022490"/>
    </source>
</evidence>
<feature type="domain" description="TIR" evidence="4">
    <location>
        <begin position="4"/>
        <end position="129"/>
    </location>
</feature>
<dbReference type="EMBL" id="CP015960">
    <property type="protein sequence ID" value="QLB66832.1"/>
    <property type="molecule type" value="Genomic_DNA"/>
</dbReference>
<reference evidence="5 8" key="3">
    <citation type="submission" date="2024-01" db="EMBL/GenBank/DDBJ databases">
        <title>The diversity of rhizobia nodulating Mimosa spp. in eleven states of Brazil covering several biomes is determined by host plant, location, and edaphic factors.</title>
        <authorList>
            <person name="Rouws L."/>
            <person name="Barauna A."/>
            <person name="Beukes C."/>
            <person name="De Faria S.M."/>
            <person name="Gross E."/>
            <person name="Dos Reis Junior F.B."/>
            <person name="Simon M."/>
            <person name="Maluk M."/>
            <person name="Odee D.W."/>
            <person name="Kenicer G."/>
            <person name="Young J.P.W."/>
            <person name="Reis V.M."/>
            <person name="Zilli J."/>
            <person name="James E.K."/>
        </authorList>
    </citation>
    <scope>NUCLEOTIDE SEQUENCE [LARGE SCALE GENOMIC DNA]</scope>
    <source>
        <strain evidence="5 8">JHI1651</strain>
    </source>
</reference>
<dbReference type="SUPFAM" id="SSF52200">
    <property type="entry name" value="Toll/Interleukin receptor TIR domain"/>
    <property type="match status" value="1"/>
</dbReference>
<comment type="subcellular location">
    <subcellularLocation>
        <location evidence="1">Cytoplasm</location>
    </subcellularLocation>
</comment>
<keyword evidence="6" id="KW-0614">Plasmid</keyword>
<dbReference type="Gene3D" id="3.40.50.10140">
    <property type="entry name" value="Toll/interleukin-1 receptor homology (TIR) domain"/>
    <property type="match status" value="1"/>
</dbReference>
<geneLocation type="plasmid" evidence="7"/>
<dbReference type="GO" id="GO:0007165">
    <property type="term" value="P:signal transduction"/>
    <property type="evidence" value="ECO:0007669"/>
    <property type="project" value="InterPro"/>
</dbReference>
<keyword evidence="5" id="KW-0675">Receptor</keyword>
<dbReference type="GO" id="GO:0048678">
    <property type="term" value="P:response to axon injury"/>
    <property type="evidence" value="ECO:0007669"/>
    <property type="project" value="InterPro"/>
</dbReference>
<dbReference type="GO" id="GO:0035591">
    <property type="term" value="F:signaling adaptor activity"/>
    <property type="evidence" value="ECO:0007669"/>
    <property type="project" value="InterPro"/>
</dbReference>
<dbReference type="RefSeq" id="WP_062918101.1">
    <property type="nucleotide sequence ID" value="NZ_CP013349.1"/>
</dbReference>
<dbReference type="PROSITE" id="PS50104">
    <property type="entry name" value="TIR"/>
    <property type="match status" value="1"/>
</dbReference>
<dbReference type="InterPro" id="IPR000157">
    <property type="entry name" value="TIR_dom"/>
</dbReference>
<evidence type="ECO:0000313" key="5">
    <source>
        <dbReference type="EMBL" id="MEO1754730.1"/>
    </source>
</evidence>
<dbReference type="AlphaFoldDB" id="A0A9Q6S818"/>
<organism evidence="6 7">
    <name type="scientific">Paraburkholderia caribensis</name>
    <dbReference type="NCBI Taxonomy" id="75105"/>
    <lineage>
        <taxon>Bacteria</taxon>
        <taxon>Pseudomonadati</taxon>
        <taxon>Pseudomonadota</taxon>
        <taxon>Betaproteobacteria</taxon>
        <taxon>Burkholderiales</taxon>
        <taxon>Burkholderiaceae</taxon>
        <taxon>Paraburkholderia</taxon>
    </lineage>
</organism>
<dbReference type="Pfam" id="PF13676">
    <property type="entry name" value="TIR_2"/>
    <property type="match status" value="1"/>
</dbReference>
<keyword evidence="2" id="KW-0963">Cytoplasm</keyword>
<evidence type="ECO:0000256" key="1">
    <source>
        <dbReference type="ARBA" id="ARBA00004496"/>
    </source>
</evidence>
<dbReference type="Proteomes" id="UP001462961">
    <property type="component" value="Unassembled WGS sequence"/>
</dbReference>
<dbReference type="PANTHER" id="PTHR22998">
    <property type="entry name" value="SARM1"/>
    <property type="match status" value="1"/>
</dbReference>
<geneLocation type="plasmid" evidence="6">
    <name>unnamed</name>
</geneLocation>
<dbReference type="GO" id="GO:0005737">
    <property type="term" value="C:cytoplasm"/>
    <property type="evidence" value="ECO:0007669"/>
    <property type="project" value="UniProtKB-SubCell"/>
</dbReference>